<feature type="transmembrane region" description="Helical" evidence="1">
    <location>
        <begin position="33"/>
        <end position="52"/>
    </location>
</feature>
<protein>
    <submittedName>
        <fullName evidence="2">Uncharacterized protein</fullName>
    </submittedName>
</protein>
<organism evidence="2 3">
    <name type="scientific">Brassica cretica</name>
    <name type="common">Mustard</name>
    <dbReference type="NCBI Taxonomy" id="69181"/>
    <lineage>
        <taxon>Eukaryota</taxon>
        <taxon>Viridiplantae</taxon>
        <taxon>Streptophyta</taxon>
        <taxon>Embryophyta</taxon>
        <taxon>Tracheophyta</taxon>
        <taxon>Spermatophyta</taxon>
        <taxon>Magnoliopsida</taxon>
        <taxon>eudicotyledons</taxon>
        <taxon>Gunneridae</taxon>
        <taxon>Pentapetalae</taxon>
        <taxon>rosids</taxon>
        <taxon>malvids</taxon>
        <taxon>Brassicales</taxon>
        <taxon>Brassicaceae</taxon>
        <taxon>Brassiceae</taxon>
        <taxon>Brassica</taxon>
    </lineage>
</organism>
<comment type="caution">
    <text evidence="2">The sequence shown here is derived from an EMBL/GenBank/DDBJ whole genome shotgun (WGS) entry which is preliminary data.</text>
</comment>
<name>A0A8S9R187_BRACR</name>
<evidence type="ECO:0000313" key="3">
    <source>
        <dbReference type="Proteomes" id="UP000712600"/>
    </source>
</evidence>
<evidence type="ECO:0000256" key="1">
    <source>
        <dbReference type="SAM" id="Phobius"/>
    </source>
</evidence>
<keyword evidence="1" id="KW-0812">Transmembrane</keyword>
<keyword evidence="1" id="KW-0472">Membrane</keyword>
<reference evidence="2" key="1">
    <citation type="submission" date="2019-12" db="EMBL/GenBank/DDBJ databases">
        <title>Genome sequencing and annotation of Brassica cretica.</title>
        <authorList>
            <person name="Studholme D.J."/>
            <person name="Sarris P."/>
        </authorList>
    </citation>
    <scope>NUCLEOTIDE SEQUENCE</scope>
    <source>
        <strain evidence="2">PFS-109/04</strain>
        <tissue evidence="2">Leaf</tissue>
    </source>
</reference>
<dbReference type="EMBL" id="QGKX02000996">
    <property type="protein sequence ID" value="KAF3554771.1"/>
    <property type="molecule type" value="Genomic_DNA"/>
</dbReference>
<keyword evidence="1" id="KW-1133">Transmembrane helix</keyword>
<accession>A0A8S9R187</accession>
<gene>
    <name evidence="2" type="ORF">F2Q69_00017510</name>
</gene>
<sequence>MDKVTSVAIPLALAASSLYMIVSLYMFHFLVCFFQNCVFMLFHFFLKFVMFFTE</sequence>
<dbReference type="AlphaFoldDB" id="A0A8S9R187"/>
<dbReference type="Proteomes" id="UP000712600">
    <property type="component" value="Unassembled WGS sequence"/>
</dbReference>
<proteinExistence type="predicted"/>
<feature type="transmembrane region" description="Helical" evidence="1">
    <location>
        <begin position="7"/>
        <end position="27"/>
    </location>
</feature>
<evidence type="ECO:0000313" key="2">
    <source>
        <dbReference type="EMBL" id="KAF3554771.1"/>
    </source>
</evidence>